<sequence length="1299" mass="148397">MSNIPNTLTIFINTRIRGYPKIKYSPNMTIPDSKSDSVYFDPLVKLNTSVVKAIPAYYPKKDVYTQFFNKTEFSGLIKRTISSTAQKTVDLVQATENGYVDANIDIILQTLFSPNTLFYIKDQPFTIFSYDWLKGDWRIDTKKFENRMLYSPYGSRLGSLLTQRYGYGQGYGQNQQTYSQQQEADKQLAEFKKKYPAQILNGYSTQEVSSHFADTRTAMAQAVAQGQVVSPQKKTFLQQLATHIPSSFHTLIGRDFVPQSSINVDTTIRDIPSDPISLSILYNISDNYEKDIQMNPELLQSHYDNLKKAAQTYKESSDQFTNVLGTQLPSISVATPVQSAGAKVIIPDSLKDKSVMSQKLLIDQTAKSLKDLINQYKKKRYSIDYILQTPTLKTEFSNVLSTWVVEQKIFYQLTILALQCLLEKIENMMEYISMLETFYRNLYQVKKKQGGTAFQIELIDMLFKFDLNCYQAILQSATIKSYISSVKLTLKNKEIRASNYLKIIYNSKEEMTKNYQYPDLFKIQLLECNIAALDIILMGENFELSIWDIIKSKSTSFLTVVRDKTFTSVGNTKTKMDAFQRNYSQADRTAFDVILKAKGEPMQKQTPLFFESTHTKLIKTMTNEYLSIQTGIITSYDFITLYSRVSTVVFAREIAFLTCKKNINNTLLEIHGTSGYQTYYSLIYANPTIVSVLPVSMVLFDGYPTDATIMGIIALNNQKLDILNQRKLSYATDMPALQKKYTDSVDLLIPQISSVGMLQQCLGIMTGVIPPIANNNNNDDDFMQSKYDPNGTDEFRRELFITYEDGINDGLLTKISEDLLDEMVEEWKLYGDPYDICNSLFTSISIAFNRGLLKADKITNNRYSENGLYTAVSLRNAVAEYITATELVFWDEAKQYTDYSPDDPDRIPYNFLFDENNLFIGDDLQKVKAAIRLEPKNGGKYCGNQKTIQILESIFKVKMITIQAETIPIDKKILSPGQIVHFEDVTNEYKGTILSRTKKRGSGDEYSYSILLEDHTVVRDISREDIIDIDTSFFSISCSDSQENLDDADEFTHYVVLMQFGTWEDPIKNYQVAYNTKVKQCVFQITELPPYIIYLLFKGCWRSKILLKTALLPDQRNWYYTNTNMRAKLNRGGEAFRKMLSQKITQQNIIGRREAKKEKDRFRSASRAPSVSQQRGPSSGGSLLQQGGAKPVLSVPNKNLYVDINNMNALYNNIGVGDSKLTYYIVIDLELYPGEKIPMGEKAVLACQSRYEKIRQAYAQLFGIQYQPNEFSRGNFVAPDANAKSKKKQTQNTTRRLTR</sequence>
<evidence type="ECO:0000313" key="2">
    <source>
        <dbReference type="EMBL" id="QHU28340.1"/>
    </source>
</evidence>
<organism evidence="2">
    <name type="scientific">viral metagenome</name>
    <dbReference type="NCBI Taxonomy" id="1070528"/>
    <lineage>
        <taxon>unclassified sequences</taxon>
        <taxon>metagenomes</taxon>
        <taxon>organismal metagenomes</taxon>
    </lineage>
</organism>
<feature type="region of interest" description="Disordered" evidence="1">
    <location>
        <begin position="1153"/>
        <end position="1189"/>
    </location>
</feature>
<name>A0A6C0LDC2_9ZZZZ</name>
<accession>A0A6C0LDC2</accession>
<reference evidence="2" key="1">
    <citation type="journal article" date="2020" name="Nature">
        <title>Giant virus diversity and host interactions through global metagenomics.</title>
        <authorList>
            <person name="Schulz F."/>
            <person name="Roux S."/>
            <person name="Paez-Espino D."/>
            <person name="Jungbluth S."/>
            <person name="Walsh D.A."/>
            <person name="Denef V.J."/>
            <person name="McMahon K.D."/>
            <person name="Konstantinidis K.T."/>
            <person name="Eloe-Fadrosh E.A."/>
            <person name="Kyrpides N.C."/>
            <person name="Woyke T."/>
        </authorList>
    </citation>
    <scope>NUCLEOTIDE SEQUENCE</scope>
    <source>
        <strain evidence="2">GVMAG-M-3300027770-73</strain>
    </source>
</reference>
<feature type="compositionally biased region" description="Basic and acidic residues" evidence="1">
    <location>
        <begin position="1153"/>
        <end position="1163"/>
    </location>
</feature>
<protein>
    <submittedName>
        <fullName evidence="2">Uncharacterized protein</fullName>
    </submittedName>
</protein>
<feature type="region of interest" description="Disordered" evidence="1">
    <location>
        <begin position="1275"/>
        <end position="1299"/>
    </location>
</feature>
<feature type="compositionally biased region" description="Polar residues" evidence="1">
    <location>
        <begin position="1290"/>
        <end position="1299"/>
    </location>
</feature>
<evidence type="ECO:0000256" key="1">
    <source>
        <dbReference type="SAM" id="MobiDB-lite"/>
    </source>
</evidence>
<dbReference type="EMBL" id="MN740471">
    <property type="protein sequence ID" value="QHU28340.1"/>
    <property type="molecule type" value="Genomic_DNA"/>
</dbReference>
<feature type="compositionally biased region" description="Low complexity" evidence="1">
    <location>
        <begin position="1169"/>
        <end position="1188"/>
    </location>
</feature>
<proteinExistence type="predicted"/>